<dbReference type="eggNOG" id="arCOG00765">
    <property type="taxonomic scope" value="Archaea"/>
</dbReference>
<evidence type="ECO:0000313" key="3">
    <source>
        <dbReference type="Proteomes" id="UP000006565"/>
    </source>
</evidence>
<name>E1RGH8_METP4</name>
<dbReference type="InterPro" id="IPR003814">
    <property type="entry name" value="FmdEsu_dom"/>
</dbReference>
<dbReference type="AlphaFoldDB" id="E1RGH8"/>
<accession>E1RGH8</accession>
<dbReference type="HOGENOM" id="CLU_064026_0_0_2"/>
<gene>
    <name evidence="2" type="ordered locus">Mpet_0415</name>
</gene>
<feature type="domain" description="Formylmethanofuran dehydrogenase subunit E" evidence="1">
    <location>
        <begin position="197"/>
        <end position="297"/>
    </location>
</feature>
<dbReference type="RefSeq" id="WP_013328367.1">
    <property type="nucleotide sequence ID" value="NC_014507.1"/>
</dbReference>
<proteinExistence type="predicted"/>
<dbReference type="SUPFAM" id="SSF143555">
    <property type="entry name" value="FwdE-like"/>
    <property type="match status" value="2"/>
</dbReference>
<evidence type="ECO:0000259" key="1">
    <source>
        <dbReference type="Pfam" id="PF02663"/>
    </source>
</evidence>
<dbReference type="KEGG" id="mpi:Mpet_0415"/>
<evidence type="ECO:0000313" key="2">
    <source>
        <dbReference type="EMBL" id="ADN35189.1"/>
    </source>
</evidence>
<reference evidence="2 3" key="1">
    <citation type="journal article" date="2010" name="Stand. Genomic Sci.">
        <title>Complete genome sequence of Methanoplanus petrolearius type strain (SEBR 4847).</title>
        <authorList>
            <person name="Brambilla E."/>
            <person name="Djao O.D."/>
            <person name="Daligault H."/>
            <person name="Lapidus A."/>
            <person name="Lucas S."/>
            <person name="Hammon N."/>
            <person name="Nolan M."/>
            <person name="Tice H."/>
            <person name="Cheng J.F."/>
            <person name="Han C."/>
            <person name="Tapia R."/>
            <person name="Goodwin L."/>
            <person name="Pitluck S."/>
            <person name="Liolios K."/>
            <person name="Ivanova N."/>
            <person name="Mavromatis K."/>
            <person name="Mikhailova N."/>
            <person name="Pati A."/>
            <person name="Chen A."/>
            <person name="Palaniappan K."/>
            <person name="Land M."/>
            <person name="Hauser L."/>
            <person name="Chang Y.J."/>
            <person name="Jeffries C.D."/>
            <person name="Rohde M."/>
            <person name="Spring S."/>
            <person name="Sikorski J."/>
            <person name="Goker M."/>
            <person name="Woyke T."/>
            <person name="Bristow J."/>
            <person name="Eisen J.A."/>
            <person name="Markowitz V."/>
            <person name="Hugenholtz P."/>
            <person name="Kyrpides N.C."/>
            <person name="Klenk H.P."/>
        </authorList>
    </citation>
    <scope>NUCLEOTIDE SEQUENCE [LARGE SCALE GENOMIC DNA]</scope>
    <source>
        <strain evidence="3">DSM 11571 / OCM 486 / SEBR 4847</strain>
    </source>
</reference>
<dbReference type="OrthoDB" id="31120at2157"/>
<dbReference type="Proteomes" id="UP000006565">
    <property type="component" value="Chromosome"/>
</dbReference>
<keyword evidence="3" id="KW-1185">Reference proteome</keyword>
<sequence length="360" mass="39900" precursor="true">MNYNRLRWLFCICLALVLCAPAVSASTNAYHMEALGEFAATIAMDEIDFDYGDSDVVVLTDAGRVVVDGQTTEKVISGITKVSGLQNGDSTLFQINRADWKDLWFYFYNRDTGKGLYLVPKEGYFRLTDAAVESLPPENAFSTIEVVSGDIYQMLEDTNAGNKTQEVLGADAFSLLSLANAWAYGAPYDLMNAASLHNHFCPGVSSGYILAKYVEENMPLTDETSYVVVSCPTWCKEDIYNVLWDMTPGKGGVDTSAVFTNEDQTYLTEKYGIRPAGIFVLWNSQENSGKGIALGFRFDDSEWTGPSWGSKIYQTVDMVQNLNNPGDYVEVMEEFTVDADLLAELENPLNNPYEVVGMMD</sequence>
<dbReference type="Gene3D" id="3.30.1330.130">
    <property type="match status" value="2"/>
</dbReference>
<dbReference type="STRING" id="679926.Mpet_0415"/>
<dbReference type="EMBL" id="CP002117">
    <property type="protein sequence ID" value="ADN35189.1"/>
    <property type="molecule type" value="Genomic_DNA"/>
</dbReference>
<protein>
    <recommendedName>
        <fullName evidence="1">Formylmethanofuran dehydrogenase subunit E domain-containing protein</fullName>
    </recommendedName>
</protein>
<dbReference type="Pfam" id="PF02663">
    <property type="entry name" value="FmdE"/>
    <property type="match status" value="1"/>
</dbReference>
<dbReference type="GeneID" id="9742862"/>
<organism evidence="2 3">
    <name type="scientific">Methanolacinia petrolearia (strain DSM 11571 / OCM 486 / SEBR 4847)</name>
    <name type="common">Methanoplanus petrolearius</name>
    <dbReference type="NCBI Taxonomy" id="679926"/>
    <lineage>
        <taxon>Archaea</taxon>
        <taxon>Methanobacteriati</taxon>
        <taxon>Methanobacteriota</taxon>
        <taxon>Stenosarchaea group</taxon>
        <taxon>Methanomicrobia</taxon>
        <taxon>Methanomicrobiales</taxon>
        <taxon>Methanomicrobiaceae</taxon>
        <taxon>Methanolacinia</taxon>
    </lineage>
</organism>